<comment type="similarity">
    <text evidence="1">Belongs to the outer membrane factor (OMF) (TC 1.B.17) family.</text>
</comment>
<keyword evidence="4" id="KW-1185">Reference proteome</keyword>
<evidence type="ECO:0000256" key="1">
    <source>
        <dbReference type="ARBA" id="ARBA00007613"/>
    </source>
</evidence>
<dbReference type="PROSITE" id="PS51257">
    <property type="entry name" value="PROKAR_LIPOPROTEIN"/>
    <property type="match status" value="1"/>
</dbReference>
<comment type="caution">
    <text evidence="3">The sequence shown here is derived from an EMBL/GenBank/DDBJ whole genome shotgun (WGS) entry which is preliminary data.</text>
</comment>
<dbReference type="RefSeq" id="WP_207397560.1">
    <property type="nucleotide sequence ID" value="NZ_JABRWO010000009.1"/>
</dbReference>
<dbReference type="Gene3D" id="1.20.1600.10">
    <property type="entry name" value="Outer membrane efflux proteins (OEP)"/>
    <property type="match status" value="1"/>
</dbReference>
<proteinExistence type="inferred from homology"/>
<dbReference type="Pfam" id="PF02321">
    <property type="entry name" value="OEP"/>
    <property type="match status" value="1"/>
</dbReference>
<dbReference type="AlphaFoldDB" id="A0A7V9A8K3"/>
<accession>A0A7V9A8K3</accession>
<dbReference type="InterPro" id="IPR003423">
    <property type="entry name" value="OMP_efflux"/>
</dbReference>
<evidence type="ECO:0008006" key="5">
    <source>
        <dbReference type="Google" id="ProtNLM"/>
    </source>
</evidence>
<evidence type="ECO:0000256" key="2">
    <source>
        <dbReference type="SAM" id="MobiDB-lite"/>
    </source>
</evidence>
<dbReference type="InterPro" id="IPR010131">
    <property type="entry name" value="MdtP/NodT-like"/>
</dbReference>
<gene>
    <name evidence="3" type="ORF">HOV93_33250</name>
</gene>
<dbReference type="PANTHER" id="PTHR30203:SF24">
    <property type="entry name" value="BLR4935 PROTEIN"/>
    <property type="match status" value="1"/>
</dbReference>
<protein>
    <recommendedName>
        <fullName evidence="5">Outer membrane efflux protein</fullName>
    </recommendedName>
</protein>
<evidence type="ECO:0000313" key="3">
    <source>
        <dbReference type="EMBL" id="MBA2116136.1"/>
    </source>
</evidence>
<sequence length="509" mass="56022">MKITQESLRCLIMASLGMASIAGCQTGASQNAIQRESGPIATDVALQSELTSPPTPDFNDSAKSYREASRDRNGVELVDFQSSNLLESATVSNANAPIPIPEVPQEAMTLKEIQDLALTNNPTIRALSASAQAEQDYQYQVGRSANPEVGYAANQLADQGTDQHLVYVQREFVTGDKLALNQNVLGHSVEAQRWDVESQRYRVLTDVRMKFIQALVAQRQMDMIDEFHAVVFRGVGLARRRFNAKEAARADVLQAEIQLNEVEILRQKSEYRWKAAWKEMAAVAGIENLPPSKLDGDLSVVKDSPNWEDVYATLAMESPEIQSANSRIRQARSHMSRQEIQAIPNITANLQAGVDNSTGSGLIQLQVGAPIPVFNDNRGNVSAAYNEYSRATHELKRVEMSLKARLAQVSQEYDSANFAVQRFEQQILPKAQETLDLAEKAYEAGEFSFLQTLIARRTYFDTNLNYLDSLGGLAQSQAKVDGLLLTGALGQSSTSSLGDGLRGQTFSQQ</sequence>
<name>A0A7V9A8K3_9BACT</name>
<evidence type="ECO:0000313" key="4">
    <source>
        <dbReference type="Proteomes" id="UP000551616"/>
    </source>
</evidence>
<reference evidence="3 4" key="1">
    <citation type="submission" date="2020-05" db="EMBL/GenBank/DDBJ databases">
        <title>Bremerella alba sp. nov., a novel planctomycete isolated from the surface of the macroalga Fucus spiralis.</title>
        <authorList>
            <person name="Godinho O."/>
            <person name="Botelho R."/>
            <person name="Albuquerque L."/>
            <person name="Wiegand S."/>
            <person name="Da Costa M.S."/>
            <person name="Lobo-Da-Cunha A."/>
            <person name="Jogler C."/>
            <person name="Lage O.M."/>
        </authorList>
    </citation>
    <scope>NUCLEOTIDE SEQUENCE [LARGE SCALE GENOMIC DNA]</scope>
    <source>
        <strain evidence="3 4">FF15</strain>
    </source>
</reference>
<dbReference type="SUPFAM" id="SSF56954">
    <property type="entry name" value="Outer membrane efflux proteins (OEP)"/>
    <property type="match status" value="1"/>
</dbReference>
<dbReference type="Proteomes" id="UP000551616">
    <property type="component" value="Unassembled WGS sequence"/>
</dbReference>
<dbReference type="PANTHER" id="PTHR30203">
    <property type="entry name" value="OUTER MEMBRANE CATION EFFLUX PROTEIN"/>
    <property type="match status" value="1"/>
</dbReference>
<organism evidence="3 4">
    <name type="scientific">Bremerella alba</name>
    <dbReference type="NCBI Taxonomy" id="980252"/>
    <lineage>
        <taxon>Bacteria</taxon>
        <taxon>Pseudomonadati</taxon>
        <taxon>Planctomycetota</taxon>
        <taxon>Planctomycetia</taxon>
        <taxon>Pirellulales</taxon>
        <taxon>Pirellulaceae</taxon>
        <taxon>Bremerella</taxon>
    </lineage>
</organism>
<dbReference type="EMBL" id="JABRWO010000009">
    <property type="protein sequence ID" value="MBA2116136.1"/>
    <property type="molecule type" value="Genomic_DNA"/>
</dbReference>
<dbReference type="GO" id="GO:0015562">
    <property type="term" value="F:efflux transmembrane transporter activity"/>
    <property type="evidence" value="ECO:0007669"/>
    <property type="project" value="InterPro"/>
</dbReference>
<feature type="region of interest" description="Disordered" evidence="2">
    <location>
        <begin position="49"/>
        <end position="70"/>
    </location>
</feature>